<feature type="compositionally biased region" description="Basic and acidic residues" evidence="1">
    <location>
        <begin position="59"/>
        <end position="69"/>
    </location>
</feature>
<reference evidence="2 3" key="1">
    <citation type="journal article" date="2024" name="IMA Fungus">
        <title>IMA Genome - F19 : A genome assembly and annotation guide to empower mycologists, including annotated draft genome sequences of Ceratocystis pirilliformis, Diaporthe australafricana, Fusarium ophioides, Paecilomyces lecythidis, and Sporothrix stenoceras.</title>
        <authorList>
            <person name="Aylward J."/>
            <person name="Wilson A.M."/>
            <person name="Visagie C.M."/>
            <person name="Spraker J."/>
            <person name="Barnes I."/>
            <person name="Buitendag C."/>
            <person name="Ceriani C."/>
            <person name="Del Mar Angel L."/>
            <person name="du Plessis D."/>
            <person name="Fuchs T."/>
            <person name="Gasser K."/>
            <person name="Kramer D."/>
            <person name="Li W."/>
            <person name="Munsamy K."/>
            <person name="Piso A."/>
            <person name="Price J.L."/>
            <person name="Sonnekus B."/>
            <person name="Thomas C."/>
            <person name="van der Nest A."/>
            <person name="van Dijk A."/>
            <person name="van Heerden A."/>
            <person name="van Vuuren N."/>
            <person name="Yilmaz N."/>
            <person name="Duong T.A."/>
            <person name="van der Merwe N.A."/>
            <person name="Wingfield M.J."/>
            <person name="Wingfield B.D."/>
        </authorList>
    </citation>
    <scope>NUCLEOTIDE SEQUENCE [LARGE SCALE GENOMIC DNA]</scope>
    <source>
        <strain evidence="2 3">CMW 18300</strain>
    </source>
</reference>
<feature type="compositionally biased region" description="Basic and acidic residues" evidence="1">
    <location>
        <begin position="145"/>
        <end position="158"/>
    </location>
</feature>
<feature type="compositionally biased region" description="Polar residues" evidence="1">
    <location>
        <begin position="15"/>
        <end position="27"/>
    </location>
</feature>
<comment type="caution">
    <text evidence="2">The sequence shown here is derived from an EMBL/GenBank/DDBJ whole genome shotgun (WGS) entry which is preliminary data.</text>
</comment>
<sequence length="166" mass="18684">MTDKIHQAEDAKRLGTNQSLDQPSDAQINHEISRLNSMIQQNDKAMQKAITEANAIAERLSKEAQDPSARHQTQYKNTPPSAPKGKRGAAGGSTTDKFQSGPLSRVTECGTFRPSPVKDWYNVPEERPHDRYENEDESANALFGHKKEYVERLKKRETDDDGPYDT</sequence>
<feature type="compositionally biased region" description="Polar residues" evidence="1">
    <location>
        <begin position="70"/>
        <end position="79"/>
    </location>
</feature>
<protein>
    <submittedName>
        <fullName evidence="2">Uncharacterized protein</fullName>
    </submittedName>
</protein>
<dbReference type="EMBL" id="JAWRVE010000079">
    <property type="protein sequence ID" value="KAL1862630.1"/>
    <property type="molecule type" value="Genomic_DNA"/>
</dbReference>
<name>A0ABR3WI40_9PEZI</name>
<evidence type="ECO:0000313" key="2">
    <source>
        <dbReference type="EMBL" id="KAL1862630.1"/>
    </source>
</evidence>
<dbReference type="Proteomes" id="UP001583177">
    <property type="component" value="Unassembled WGS sequence"/>
</dbReference>
<feature type="region of interest" description="Disordered" evidence="1">
    <location>
        <begin position="1"/>
        <end position="28"/>
    </location>
</feature>
<feature type="region of interest" description="Disordered" evidence="1">
    <location>
        <begin position="54"/>
        <end position="166"/>
    </location>
</feature>
<organism evidence="2 3">
    <name type="scientific">Diaporthe australafricana</name>
    <dbReference type="NCBI Taxonomy" id="127596"/>
    <lineage>
        <taxon>Eukaryota</taxon>
        <taxon>Fungi</taxon>
        <taxon>Dikarya</taxon>
        <taxon>Ascomycota</taxon>
        <taxon>Pezizomycotina</taxon>
        <taxon>Sordariomycetes</taxon>
        <taxon>Sordariomycetidae</taxon>
        <taxon>Diaporthales</taxon>
        <taxon>Diaporthaceae</taxon>
        <taxon>Diaporthe</taxon>
    </lineage>
</organism>
<feature type="compositionally biased region" description="Basic and acidic residues" evidence="1">
    <location>
        <begin position="1"/>
        <end position="13"/>
    </location>
</feature>
<accession>A0ABR3WI40</accession>
<evidence type="ECO:0000313" key="3">
    <source>
        <dbReference type="Proteomes" id="UP001583177"/>
    </source>
</evidence>
<gene>
    <name evidence="2" type="ORF">Daus18300_008428</name>
</gene>
<evidence type="ECO:0000256" key="1">
    <source>
        <dbReference type="SAM" id="MobiDB-lite"/>
    </source>
</evidence>
<feature type="compositionally biased region" description="Polar residues" evidence="1">
    <location>
        <begin position="92"/>
        <end position="102"/>
    </location>
</feature>
<keyword evidence="3" id="KW-1185">Reference proteome</keyword>
<proteinExistence type="predicted"/>